<evidence type="ECO:0008006" key="3">
    <source>
        <dbReference type="Google" id="ProtNLM"/>
    </source>
</evidence>
<dbReference type="EMBL" id="CH408036">
    <property type="protein sequence ID" value="EAQ82991.1"/>
    <property type="molecule type" value="Genomic_DNA"/>
</dbReference>
<organism evidence="1 2">
    <name type="scientific">Chaetomium globosum (strain ATCC 6205 / CBS 148.51 / DSM 1962 / NBRC 6347 / NRRL 1970)</name>
    <name type="common">Soil fungus</name>
    <dbReference type="NCBI Taxonomy" id="306901"/>
    <lineage>
        <taxon>Eukaryota</taxon>
        <taxon>Fungi</taxon>
        <taxon>Dikarya</taxon>
        <taxon>Ascomycota</taxon>
        <taxon>Pezizomycotina</taxon>
        <taxon>Sordariomycetes</taxon>
        <taxon>Sordariomycetidae</taxon>
        <taxon>Sordariales</taxon>
        <taxon>Chaetomiaceae</taxon>
        <taxon>Chaetomium</taxon>
    </lineage>
</organism>
<dbReference type="AlphaFoldDB" id="Q2GMJ5"/>
<dbReference type="OMA" id="PAMIADN"/>
<reference evidence="2" key="1">
    <citation type="journal article" date="2015" name="Genome Announc.">
        <title>Draft genome sequence of the cellulolytic fungus Chaetomium globosum.</title>
        <authorList>
            <person name="Cuomo C.A."/>
            <person name="Untereiner W.A."/>
            <person name="Ma L.-J."/>
            <person name="Grabherr M."/>
            <person name="Birren B.W."/>
        </authorList>
    </citation>
    <scope>NUCLEOTIDE SEQUENCE [LARGE SCALE GENOMIC DNA]</scope>
    <source>
        <strain evidence="2">ATCC 6205 / CBS 148.51 / DSM 1962 / NBRC 6347 / NRRL 1970</strain>
    </source>
</reference>
<gene>
    <name evidence="1" type="ORF">CHGG_10809</name>
</gene>
<dbReference type="Gene3D" id="2.170.270.10">
    <property type="entry name" value="SET domain"/>
    <property type="match status" value="1"/>
</dbReference>
<dbReference type="PANTHER" id="PTHR47332:SF6">
    <property type="entry name" value="SET DOMAIN-CONTAINING PROTEIN"/>
    <property type="match status" value="1"/>
</dbReference>
<dbReference type="InParanoid" id="Q2GMJ5"/>
<evidence type="ECO:0000313" key="1">
    <source>
        <dbReference type="EMBL" id="EAQ82991.1"/>
    </source>
</evidence>
<dbReference type="HOGENOM" id="CLU_028281_6_0_1"/>
<dbReference type="OrthoDB" id="438641at2759"/>
<dbReference type="Proteomes" id="UP000001056">
    <property type="component" value="Unassembled WGS sequence"/>
</dbReference>
<dbReference type="eggNOG" id="KOG2084">
    <property type="taxonomic scope" value="Eukaryota"/>
</dbReference>
<dbReference type="InterPro" id="IPR046341">
    <property type="entry name" value="SET_dom_sf"/>
</dbReference>
<dbReference type="SUPFAM" id="SSF82199">
    <property type="entry name" value="SET domain"/>
    <property type="match status" value="1"/>
</dbReference>
<dbReference type="VEuPathDB" id="FungiDB:CHGG_10809"/>
<protein>
    <recommendedName>
        <fullName evidence="3">SET domain-containing protein</fullName>
    </recommendedName>
</protein>
<name>Q2GMJ5_CHAGB</name>
<dbReference type="GeneID" id="4397127"/>
<dbReference type="STRING" id="306901.Q2GMJ5"/>
<sequence>MATALQTQCPWNPTIPPLQPAGNCILPVDDGTPTLLKSSRGLPWTHPPSCIIPNTAESTGKFCVYSSSAFNDGSGITIITDPETAAGVADTVQDPLPAWHSRHHLARRGRLATEAVDLPYTVTPIPGKGLGVIATKRIKRFDTILRSYPAMIADNEFLSLGKKSVGGLPDGPRLFQKALDQLPDKERFLTMARSEEEHVHAVEDVIKTNAFGIIVDGRDMKGVYPEIAYTGPKLDADRFSAYSKFTKKDLAMSAIATRDIEPGEEITVSCMPTAHRTRALRNWGFNCTCNLCSASPEARTASDERRERLAEVFHTMQHGSVSYNTLVKLTQELVDLAQVEGLLAKVGEYYQAFIRIYYEAGDPETARKYGRASLKLAEIFSDPEGVLCTGLKGDLEQLDRLIQAGVA</sequence>
<evidence type="ECO:0000313" key="2">
    <source>
        <dbReference type="Proteomes" id="UP000001056"/>
    </source>
</evidence>
<proteinExistence type="predicted"/>
<keyword evidence="2" id="KW-1185">Reference proteome</keyword>
<accession>Q2GMJ5</accession>
<dbReference type="InterPro" id="IPR053185">
    <property type="entry name" value="SET_domain_protein"/>
</dbReference>
<dbReference type="RefSeq" id="XP_001226076.1">
    <property type="nucleotide sequence ID" value="XM_001226075.1"/>
</dbReference>
<dbReference type="PANTHER" id="PTHR47332">
    <property type="entry name" value="SET DOMAIN-CONTAINING PROTEIN 5"/>
    <property type="match status" value="1"/>
</dbReference>